<dbReference type="Pfam" id="PF04024">
    <property type="entry name" value="PspC"/>
    <property type="match status" value="1"/>
</dbReference>
<feature type="transmembrane region" description="Helical" evidence="7">
    <location>
        <begin position="232"/>
        <end position="256"/>
    </location>
</feature>
<evidence type="ECO:0000256" key="1">
    <source>
        <dbReference type="ARBA" id="ARBA00004162"/>
    </source>
</evidence>
<evidence type="ECO:0000256" key="5">
    <source>
        <dbReference type="ARBA" id="ARBA00023136"/>
    </source>
</evidence>
<keyword evidence="2" id="KW-1003">Cell membrane</keyword>
<evidence type="ECO:0000313" key="10">
    <source>
        <dbReference type="Proteomes" id="UP001422074"/>
    </source>
</evidence>
<feature type="transmembrane region" description="Helical" evidence="7">
    <location>
        <begin position="108"/>
        <end position="129"/>
    </location>
</feature>
<dbReference type="InterPro" id="IPR007168">
    <property type="entry name" value="Phageshock_PspC_N"/>
</dbReference>
<evidence type="ECO:0000256" key="4">
    <source>
        <dbReference type="ARBA" id="ARBA00022989"/>
    </source>
</evidence>
<dbReference type="PANTHER" id="PTHR33885">
    <property type="entry name" value="PHAGE SHOCK PROTEIN C"/>
    <property type="match status" value="1"/>
</dbReference>
<sequence length="407" mass="40540">MSTEPVPGGGARPGPSPLGPVPAGSEFFSWVRGLGIVRGRDRWAGGVASGLAHRWGASPVLVRVLFVLAGALGGIGLLAYGVLWMILPEPDGRIHVESALHGRWTAGMTGALVAAVLGLGGTPTTVWFGDQGWAGPLWAVVWVSALVLVVYAIAVSRRSPVAAGATPPGAPSHPGTADTAAASAGHPSSPAPLLAPAAPARRGPSGPYTAVVVGGAIVAVALLLSFERAGSIWAGAGPATLWAAAAAVVGIGIVVAGLRGRTAGVLSLFAVVALASGALTQQVSRWGPPQGPTTSSPASVQEAAQGYRLTGASAELDFRALDDAGPLSAEATIPVETAMSSVRITVPEGVPVRVTVEGAMSSVDFGGRTASGLALGDSQAYNAGSPGQTLVIALDAAMSSIEIEQER</sequence>
<reference evidence="9 10" key="1">
    <citation type="submission" date="2024-05" db="EMBL/GenBank/DDBJ databases">
        <title>Sinomonas sp. nov., isolated from a waste landfill.</title>
        <authorList>
            <person name="Zhao Y."/>
        </authorList>
    </citation>
    <scope>NUCLEOTIDE SEQUENCE [LARGE SCALE GENOMIC DNA]</scope>
    <source>
        <strain evidence="9 10">CCTCC AB2014300</strain>
    </source>
</reference>
<protein>
    <submittedName>
        <fullName evidence="9">PspC domain-containing protein</fullName>
    </submittedName>
</protein>
<keyword evidence="3 7" id="KW-0812">Transmembrane</keyword>
<accession>A0ABU9WZZ2</accession>
<evidence type="ECO:0000256" key="2">
    <source>
        <dbReference type="ARBA" id="ARBA00022475"/>
    </source>
</evidence>
<evidence type="ECO:0000256" key="6">
    <source>
        <dbReference type="SAM" id="MobiDB-lite"/>
    </source>
</evidence>
<evidence type="ECO:0000313" key="9">
    <source>
        <dbReference type="EMBL" id="MEN2744169.1"/>
    </source>
</evidence>
<feature type="transmembrane region" description="Helical" evidence="7">
    <location>
        <begin position="135"/>
        <end position="154"/>
    </location>
</feature>
<dbReference type="RefSeq" id="WP_345884023.1">
    <property type="nucleotide sequence ID" value="NZ_JBDFRB010000004.1"/>
</dbReference>
<dbReference type="EMBL" id="JBDFRB010000004">
    <property type="protein sequence ID" value="MEN2744169.1"/>
    <property type="molecule type" value="Genomic_DNA"/>
</dbReference>
<comment type="subcellular location">
    <subcellularLocation>
        <location evidence="1">Cell membrane</location>
        <topology evidence="1">Single-pass membrane protein</topology>
    </subcellularLocation>
</comment>
<feature type="region of interest" description="Disordered" evidence="6">
    <location>
        <begin position="164"/>
        <end position="198"/>
    </location>
</feature>
<keyword evidence="5 7" id="KW-0472">Membrane</keyword>
<evidence type="ECO:0000259" key="8">
    <source>
        <dbReference type="Pfam" id="PF04024"/>
    </source>
</evidence>
<comment type="caution">
    <text evidence="9">The sequence shown here is derived from an EMBL/GenBank/DDBJ whole genome shotgun (WGS) entry which is preliminary data.</text>
</comment>
<keyword evidence="4 7" id="KW-1133">Transmembrane helix</keyword>
<gene>
    <name evidence="9" type="ORF">ABCQ75_06405</name>
</gene>
<keyword evidence="10" id="KW-1185">Reference proteome</keyword>
<feature type="transmembrane region" description="Helical" evidence="7">
    <location>
        <begin position="208"/>
        <end position="226"/>
    </location>
</feature>
<dbReference type="Proteomes" id="UP001422074">
    <property type="component" value="Unassembled WGS sequence"/>
</dbReference>
<feature type="transmembrane region" description="Helical" evidence="7">
    <location>
        <begin position="64"/>
        <end position="87"/>
    </location>
</feature>
<feature type="transmembrane region" description="Helical" evidence="7">
    <location>
        <begin position="263"/>
        <end position="280"/>
    </location>
</feature>
<dbReference type="InterPro" id="IPR052027">
    <property type="entry name" value="PspC"/>
</dbReference>
<evidence type="ECO:0000256" key="3">
    <source>
        <dbReference type="ARBA" id="ARBA00022692"/>
    </source>
</evidence>
<evidence type="ECO:0000256" key="7">
    <source>
        <dbReference type="SAM" id="Phobius"/>
    </source>
</evidence>
<organism evidence="9 10">
    <name type="scientific">Sinomonas halotolerans</name>
    <dbReference type="NCBI Taxonomy" id="1644133"/>
    <lineage>
        <taxon>Bacteria</taxon>
        <taxon>Bacillati</taxon>
        <taxon>Actinomycetota</taxon>
        <taxon>Actinomycetes</taxon>
        <taxon>Micrococcales</taxon>
        <taxon>Micrococcaceae</taxon>
        <taxon>Sinomonas</taxon>
    </lineage>
</organism>
<dbReference type="PANTHER" id="PTHR33885:SF3">
    <property type="entry name" value="PHAGE SHOCK PROTEIN C"/>
    <property type="match status" value="1"/>
</dbReference>
<name>A0ABU9WZZ2_9MICC</name>
<feature type="domain" description="Phage shock protein PspC N-terminal" evidence="8">
    <location>
        <begin position="38"/>
        <end position="89"/>
    </location>
</feature>
<proteinExistence type="predicted"/>